<dbReference type="AlphaFoldDB" id="W9RY45"/>
<protein>
    <submittedName>
        <fullName evidence="2">Uncharacterized protein</fullName>
    </submittedName>
</protein>
<gene>
    <name evidence="2" type="ORF">L484_020264</name>
</gene>
<sequence>MSHVTLLPLPPTGAHPTSPPNAGAHTPQPPATDAIRPDLPSLSISPLSDNGQFSKQIALLFSLWKNPGCN</sequence>
<feature type="region of interest" description="Disordered" evidence="1">
    <location>
        <begin position="1"/>
        <end position="47"/>
    </location>
</feature>
<accession>W9RY45</accession>
<evidence type="ECO:0000313" key="3">
    <source>
        <dbReference type="Proteomes" id="UP000030645"/>
    </source>
</evidence>
<organism evidence="2 3">
    <name type="scientific">Morus notabilis</name>
    <dbReference type="NCBI Taxonomy" id="981085"/>
    <lineage>
        <taxon>Eukaryota</taxon>
        <taxon>Viridiplantae</taxon>
        <taxon>Streptophyta</taxon>
        <taxon>Embryophyta</taxon>
        <taxon>Tracheophyta</taxon>
        <taxon>Spermatophyta</taxon>
        <taxon>Magnoliopsida</taxon>
        <taxon>eudicotyledons</taxon>
        <taxon>Gunneridae</taxon>
        <taxon>Pentapetalae</taxon>
        <taxon>rosids</taxon>
        <taxon>fabids</taxon>
        <taxon>Rosales</taxon>
        <taxon>Moraceae</taxon>
        <taxon>Moreae</taxon>
        <taxon>Morus</taxon>
    </lineage>
</organism>
<evidence type="ECO:0000256" key="1">
    <source>
        <dbReference type="SAM" id="MobiDB-lite"/>
    </source>
</evidence>
<name>W9RY45_9ROSA</name>
<dbReference type="EMBL" id="KE345280">
    <property type="protein sequence ID" value="EXB97713.1"/>
    <property type="molecule type" value="Genomic_DNA"/>
</dbReference>
<feature type="compositionally biased region" description="Pro residues" evidence="1">
    <location>
        <begin position="8"/>
        <end position="19"/>
    </location>
</feature>
<evidence type="ECO:0000313" key="2">
    <source>
        <dbReference type="EMBL" id="EXB97713.1"/>
    </source>
</evidence>
<dbReference type="Proteomes" id="UP000030645">
    <property type="component" value="Unassembled WGS sequence"/>
</dbReference>
<keyword evidence="3" id="KW-1185">Reference proteome</keyword>
<proteinExistence type="predicted"/>
<reference evidence="3" key="1">
    <citation type="submission" date="2013-01" db="EMBL/GenBank/DDBJ databases">
        <title>Draft Genome Sequence of a Mulberry Tree, Morus notabilis C.K. Schneid.</title>
        <authorList>
            <person name="He N."/>
            <person name="Zhao S."/>
        </authorList>
    </citation>
    <scope>NUCLEOTIDE SEQUENCE</scope>
</reference>
<feature type="compositionally biased region" description="Low complexity" evidence="1">
    <location>
        <begin position="37"/>
        <end position="47"/>
    </location>
</feature>